<evidence type="ECO:0000313" key="7">
    <source>
        <dbReference type="EMBL" id="PDW01392.1"/>
    </source>
</evidence>
<dbReference type="Pfam" id="PF12698">
    <property type="entry name" value="ABC2_membrane_3"/>
    <property type="match status" value="1"/>
</dbReference>
<feature type="transmembrane region" description="Helical" evidence="5">
    <location>
        <begin position="321"/>
        <end position="343"/>
    </location>
</feature>
<feature type="domain" description="ABC-2 type transporter transmembrane" evidence="6">
    <location>
        <begin position="60"/>
        <end position="202"/>
    </location>
</feature>
<dbReference type="Proteomes" id="UP000220527">
    <property type="component" value="Unassembled WGS sequence"/>
</dbReference>
<feature type="transmembrane region" description="Helical" evidence="5">
    <location>
        <begin position="283"/>
        <end position="309"/>
    </location>
</feature>
<sequence>MPNIAHIMTISRREVRETLSDWRVIAPMLLLTLLLPQLLAFAAGRTVDFIATEGLAVRLISFTILLVGFIPSSFALITALESFVGERERNTLESLLAMPLADTEIYLGKLISSLFTPLLASLIAMLIFVGLLLGFMPELYFEVINISRFSLLLLLVIAMAFVMVTGAVVISAHITSIRAANLMSSFILVPMAAVMQLAAILIINDLWTELWLVAAALGVCTIFLIRVGMRTFNREELLAREHTQGQIRSPQRRSRPITWPQLRHPVLIITRRELIEVLSDWRVLLPFFVLTFGLPAALVAGTDIAIAFLEDPGLLARLIPFAALLVGFVPSSFALITAIESFVGERERNTLESLLAMPISDRQLYVGKLIAALIVPLLGSLAAMFFFLALIRGFYPILYVGGQIPMLLPLLTLMIIAINMLLVAGAVILSSHASSVRAATLMASVVLIPSAVALQLQALIFIAQRYELLWYFLGVFLVAAIALIRSGLISFNREEILSREYEELSMRRILNTFSLLVREQHPAGTPLSAYSGSAFALGHFYRHEFPAILRELRLPLLCALIAAAAGLMLGVNIGLGARLPGFASLFDELLENLGNVPNPSPGLAAAIFANNIRVSILSNIFSAISFGIFAFLVPFIAFGQVSLASTRLFYAGGSWFSLDPSSPLQFLVAYVLPHGLIELPTFILSTALGLRIGAALLAPPPGTSAGYNLLWALATYVKVWTFVLLPLIALAALVEGLVTPQIILWLYA</sequence>
<feature type="transmembrane region" description="Helical" evidence="5">
    <location>
        <begin position="468"/>
        <end position="491"/>
    </location>
</feature>
<proteinExistence type="predicted"/>
<dbReference type="PANTHER" id="PTHR35337:SF1">
    <property type="entry name" value="SLR1478 PROTEIN"/>
    <property type="match status" value="1"/>
</dbReference>
<keyword evidence="4 5" id="KW-0472">Membrane</keyword>
<feature type="transmembrane region" description="Helical" evidence="5">
    <location>
        <begin position="210"/>
        <end position="229"/>
    </location>
</feature>
<feature type="transmembrane region" description="Helical" evidence="5">
    <location>
        <begin position="441"/>
        <end position="462"/>
    </location>
</feature>
<feature type="transmembrane region" description="Helical" evidence="5">
    <location>
        <begin position="407"/>
        <end position="429"/>
    </location>
</feature>
<dbReference type="OrthoDB" id="138538at2"/>
<gene>
    <name evidence="7" type="ORF">CJ255_19160</name>
</gene>
<dbReference type="Pfam" id="PF01944">
    <property type="entry name" value="SpoIIM"/>
    <property type="match status" value="1"/>
</dbReference>
<name>A0A2A6REZ1_9CHLR</name>
<feature type="transmembrane region" description="Helical" evidence="5">
    <location>
        <begin position="364"/>
        <end position="395"/>
    </location>
</feature>
<keyword evidence="2 5" id="KW-0812">Transmembrane</keyword>
<evidence type="ECO:0000259" key="6">
    <source>
        <dbReference type="Pfam" id="PF12698"/>
    </source>
</evidence>
<dbReference type="InterPro" id="IPR002798">
    <property type="entry name" value="SpoIIM-like"/>
</dbReference>
<dbReference type="Pfam" id="PF12679">
    <property type="entry name" value="ABC2_membrane_2"/>
    <property type="match status" value="1"/>
</dbReference>
<comment type="caution">
    <text evidence="7">The sequence shown here is derived from an EMBL/GenBank/DDBJ whole genome shotgun (WGS) entry which is preliminary data.</text>
</comment>
<evidence type="ECO:0000313" key="8">
    <source>
        <dbReference type="Proteomes" id="UP000220527"/>
    </source>
</evidence>
<dbReference type="PANTHER" id="PTHR35337">
    <property type="entry name" value="SLR1478 PROTEIN"/>
    <property type="match status" value="1"/>
</dbReference>
<keyword evidence="8" id="KW-1185">Reference proteome</keyword>
<evidence type="ECO:0000256" key="4">
    <source>
        <dbReference type="ARBA" id="ARBA00023136"/>
    </source>
</evidence>
<evidence type="ECO:0000256" key="5">
    <source>
        <dbReference type="SAM" id="Phobius"/>
    </source>
</evidence>
<reference evidence="8" key="1">
    <citation type="submission" date="2017-08" db="EMBL/GenBank/DDBJ databases">
        <authorList>
            <person name="Grouzdev D.S."/>
            <person name="Gaisin V.A."/>
            <person name="Rysina M.S."/>
            <person name="Gorlenko V.M."/>
        </authorList>
    </citation>
    <scope>NUCLEOTIDE SEQUENCE [LARGE SCALE GENOMIC DNA]</scope>
    <source>
        <strain evidence="8">Kir15-3F</strain>
    </source>
</reference>
<accession>A0A2A6REZ1</accession>
<dbReference type="GO" id="GO:0140359">
    <property type="term" value="F:ABC-type transporter activity"/>
    <property type="evidence" value="ECO:0007669"/>
    <property type="project" value="InterPro"/>
</dbReference>
<feature type="transmembrane region" description="Helical" evidence="5">
    <location>
        <begin position="149"/>
        <end position="170"/>
    </location>
</feature>
<dbReference type="InterPro" id="IPR013525">
    <property type="entry name" value="ABC2_TM"/>
</dbReference>
<evidence type="ECO:0000256" key="1">
    <source>
        <dbReference type="ARBA" id="ARBA00004141"/>
    </source>
</evidence>
<comment type="subcellular location">
    <subcellularLocation>
        <location evidence="1">Membrane</location>
        <topology evidence="1">Multi-pass membrane protein</topology>
    </subcellularLocation>
</comment>
<feature type="transmembrane region" description="Helical" evidence="5">
    <location>
        <begin position="182"/>
        <end position="204"/>
    </location>
</feature>
<evidence type="ECO:0000256" key="2">
    <source>
        <dbReference type="ARBA" id="ARBA00022692"/>
    </source>
</evidence>
<protein>
    <recommendedName>
        <fullName evidence="6">ABC-2 type transporter transmembrane domain-containing protein</fullName>
    </recommendedName>
</protein>
<organism evidence="7 8">
    <name type="scientific">Candidatus Viridilinea mediisalina</name>
    <dbReference type="NCBI Taxonomy" id="2024553"/>
    <lineage>
        <taxon>Bacteria</taxon>
        <taxon>Bacillati</taxon>
        <taxon>Chloroflexota</taxon>
        <taxon>Chloroflexia</taxon>
        <taxon>Chloroflexales</taxon>
        <taxon>Chloroflexineae</taxon>
        <taxon>Oscillochloridaceae</taxon>
        <taxon>Candidatus Viridilinea</taxon>
    </lineage>
</organism>
<feature type="transmembrane region" description="Helical" evidence="5">
    <location>
        <begin position="56"/>
        <end position="80"/>
    </location>
</feature>
<dbReference type="RefSeq" id="WP_097645700.1">
    <property type="nucleotide sequence ID" value="NZ_NQWI01000141.1"/>
</dbReference>
<feature type="transmembrane region" description="Helical" evidence="5">
    <location>
        <begin position="719"/>
        <end position="747"/>
    </location>
</feature>
<dbReference type="EMBL" id="NQWI01000141">
    <property type="protein sequence ID" value="PDW01392.1"/>
    <property type="molecule type" value="Genomic_DNA"/>
</dbReference>
<evidence type="ECO:0000256" key="3">
    <source>
        <dbReference type="ARBA" id="ARBA00022989"/>
    </source>
</evidence>
<dbReference type="AlphaFoldDB" id="A0A2A6REZ1"/>
<dbReference type="GO" id="GO:0005886">
    <property type="term" value="C:plasma membrane"/>
    <property type="evidence" value="ECO:0007669"/>
    <property type="project" value="UniProtKB-SubCell"/>
</dbReference>
<feature type="transmembrane region" description="Helical" evidence="5">
    <location>
        <begin position="616"/>
        <end position="638"/>
    </location>
</feature>
<feature type="transmembrane region" description="Helical" evidence="5">
    <location>
        <begin position="554"/>
        <end position="575"/>
    </location>
</feature>
<feature type="transmembrane region" description="Helical" evidence="5">
    <location>
        <begin position="114"/>
        <end position="137"/>
    </location>
</feature>
<keyword evidence="3 5" id="KW-1133">Transmembrane helix</keyword>